<keyword evidence="4 6" id="KW-1133">Transmembrane helix</keyword>
<proteinExistence type="predicted"/>
<evidence type="ECO:0000256" key="4">
    <source>
        <dbReference type="ARBA" id="ARBA00022989"/>
    </source>
</evidence>
<feature type="transmembrane region" description="Helical" evidence="6">
    <location>
        <begin position="45"/>
        <end position="65"/>
    </location>
</feature>
<evidence type="ECO:0000256" key="6">
    <source>
        <dbReference type="SAM" id="Phobius"/>
    </source>
</evidence>
<keyword evidence="3 6" id="KW-0812">Transmembrane</keyword>
<sequence length="235" mass="27069">MQHMRFRLLFLNAINTLTQSLITALRPQIFKSYGECDLKRYNHLVLFGSKYTFSILFLLSSPVILCADELLKIWLDIVPDYTVEFVRLVIVVAFIDSFSYSMIAGIQATGRIKTYQLVVSLIVLINLPLTFILFKAGNNVLSMFYPFIVTAIINQGLRLYFIYINAGFDYKKYFTVVIYPCLLAVCLSLVTDISIKKMLPFNSVIDVLIVCIFIFSFNTIIFYWVVVSKKEKNGY</sequence>
<evidence type="ECO:0000256" key="5">
    <source>
        <dbReference type="ARBA" id="ARBA00023136"/>
    </source>
</evidence>
<keyword evidence="5 6" id="KW-0472">Membrane</keyword>
<name>A0A376P836_ECOLX</name>
<dbReference type="PANTHER" id="PTHR30250:SF26">
    <property type="entry name" value="PSMA PROTEIN"/>
    <property type="match status" value="1"/>
</dbReference>
<evidence type="ECO:0000256" key="3">
    <source>
        <dbReference type="ARBA" id="ARBA00022692"/>
    </source>
</evidence>
<keyword evidence="2" id="KW-1003">Cell membrane</keyword>
<feature type="transmembrane region" description="Helical" evidence="6">
    <location>
        <begin position="140"/>
        <end position="161"/>
    </location>
</feature>
<feature type="transmembrane region" description="Helical" evidence="6">
    <location>
        <begin position="85"/>
        <end position="103"/>
    </location>
</feature>
<gene>
    <name evidence="7" type="ORF">NCTC11341_06418</name>
</gene>
<evidence type="ECO:0000256" key="2">
    <source>
        <dbReference type="ARBA" id="ARBA00022475"/>
    </source>
</evidence>
<feature type="transmembrane region" description="Helical" evidence="6">
    <location>
        <begin position="207"/>
        <end position="226"/>
    </location>
</feature>
<dbReference type="Proteomes" id="UP000254428">
    <property type="component" value="Unassembled WGS sequence"/>
</dbReference>
<evidence type="ECO:0000256" key="1">
    <source>
        <dbReference type="ARBA" id="ARBA00004651"/>
    </source>
</evidence>
<feature type="transmembrane region" description="Helical" evidence="6">
    <location>
        <begin position="115"/>
        <end position="134"/>
    </location>
</feature>
<protein>
    <submittedName>
        <fullName evidence="7">Putative transmembrane protein</fullName>
    </submittedName>
</protein>
<organism evidence="7 8">
    <name type="scientific">Escherichia coli</name>
    <dbReference type="NCBI Taxonomy" id="562"/>
    <lineage>
        <taxon>Bacteria</taxon>
        <taxon>Pseudomonadati</taxon>
        <taxon>Pseudomonadota</taxon>
        <taxon>Gammaproteobacteria</taxon>
        <taxon>Enterobacterales</taxon>
        <taxon>Enterobacteriaceae</taxon>
        <taxon>Escherichia</taxon>
    </lineage>
</organism>
<dbReference type="EMBL" id="UGBT01000002">
    <property type="protein sequence ID" value="STH74660.1"/>
    <property type="molecule type" value="Genomic_DNA"/>
</dbReference>
<accession>A0A376P836</accession>
<dbReference type="InterPro" id="IPR050833">
    <property type="entry name" value="Poly_Biosynth_Transport"/>
</dbReference>
<evidence type="ECO:0000313" key="8">
    <source>
        <dbReference type="Proteomes" id="UP000254428"/>
    </source>
</evidence>
<comment type="subcellular location">
    <subcellularLocation>
        <location evidence="1">Cell membrane</location>
        <topology evidence="1">Multi-pass membrane protein</topology>
    </subcellularLocation>
</comment>
<dbReference type="GO" id="GO:0005886">
    <property type="term" value="C:plasma membrane"/>
    <property type="evidence" value="ECO:0007669"/>
    <property type="project" value="UniProtKB-SubCell"/>
</dbReference>
<evidence type="ECO:0000313" key="7">
    <source>
        <dbReference type="EMBL" id="STH74660.1"/>
    </source>
</evidence>
<reference evidence="7 8" key="1">
    <citation type="submission" date="2018-06" db="EMBL/GenBank/DDBJ databases">
        <authorList>
            <consortium name="Pathogen Informatics"/>
            <person name="Doyle S."/>
        </authorList>
    </citation>
    <scope>NUCLEOTIDE SEQUENCE [LARGE SCALE GENOMIC DNA]</scope>
    <source>
        <strain evidence="7 8">NCTC11341</strain>
    </source>
</reference>
<dbReference type="PANTHER" id="PTHR30250">
    <property type="entry name" value="PST FAMILY PREDICTED COLANIC ACID TRANSPORTER"/>
    <property type="match status" value="1"/>
</dbReference>
<feature type="transmembrane region" description="Helical" evidence="6">
    <location>
        <begin position="173"/>
        <end position="195"/>
    </location>
</feature>
<dbReference type="AlphaFoldDB" id="A0A376P836"/>